<accession>A0AAE9KPG5</accession>
<keyword evidence="4" id="KW-0804">Transcription</keyword>
<reference evidence="7" key="1">
    <citation type="submission" date="2022-04" db="EMBL/GenBank/DDBJ databases">
        <title>Genomic mining of Alcaligenes faecalis D334 producing ectoin and derivatives.</title>
        <authorList>
            <person name="Doan V.T."/>
            <person name="Quach N.T."/>
            <person name="Vu T.-H.-N."/>
            <person name="Phi Q.-T."/>
        </authorList>
    </citation>
    <scope>NUCLEOTIDE SEQUENCE</scope>
    <source>
        <strain evidence="7">D334</strain>
    </source>
</reference>
<feature type="domain" description="HTH tetR-type" evidence="5">
    <location>
        <begin position="11"/>
        <end position="48"/>
    </location>
</feature>
<keyword evidence="1" id="KW-0678">Repressor</keyword>
<dbReference type="InterPro" id="IPR036271">
    <property type="entry name" value="Tet_transcr_reg_TetR-rel_C_sf"/>
</dbReference>
<gene>
    <name evidence="7" type="ORF">MXF72_17390</name>
</gene>
<dbReference type="EMBL" id="CP095873">
    <property type="protein sequence ID" value="UPL21140.1"/>
    <property type="molecule type" value="Genomic_DNA"/>
</dbReference>
<sequence>MSEKEDSATRIRQAAVEVLMEVGVRAATTRMVTERAGVGRGLLNHYFRWSELRAEAWGEIFDQLMEWEAAQSADPRVLMEDYLKTAFEERNRIYWFLWIDATDLAKTDAALAVVTTRVHKRMLEQLASYLSRGTEQGFWQVPDALGTALRLSAMYDGLANMLLTDFTDLSPAQAEQHLRHLFFLETRPILSGSQG</sequence>
<evidence type="ECO:0000259" key="6">
    <source>
        <dbReference type="Pfam" id="PF13977"/>
    </source>
</evidence>
<evidence type="ECO:0000256" key="2">
    <source>
        <dbReference type="ARBA" id="ARBA00023015"/>
    </source>
</evidence>
<dbReference type="Pfam" id="PF13977">
    <property type="entry name" value="TetR_C_6"/>
    <property type="match status" value="1"/>
</dbReference>
<keyword evidence="3" id="KW-0238">DNA-binding</keyword>
<dbReference type="AlphaFoldDB" id="A0AAE9KPG5"/>
<dbReference type="SUPFAM" id="SSF48498">
    <property type="entry name" value="Tetracyclin repressor-like, C-terminal domain"/>
    <property type="match status" value="1"/>
</dbReference>
<dbReference type="Proteomes" id="UP000830925">
    <property type="component" value="Chromosome"/>
</dbReference>
<dbReference type="InterPro" id="IPR009057">
    <property type="entry name" value="Homeodomain-like_sf"/>
</dbReference>
<evidence type="ECO:0000256" key="3">
    <source>
        <dbReference type="ARBA" id="ARBA00023125"/>
    </source>
</evidence>
<evidence type="ECO:0000259" key="5">
    <source>
        <dbReference type="Pfam" id="PF00440"/>
    </source>
</evidence>
<organism evidence="7 8">
    <name type="scientific">Alcaligenes faecalis</name>
    <dbReference type="NCBI Taxonomy" id="511"/>
    <lineage>
        <taxon>Bacteria</taxon>
        <taxon>Pseudomonadati</taxon>
        <taxon>Pseudomonadota</taxon>
        <taxon>Betaproteobacteria</taxon>
        <taxon>Burkholderiales</taxon>
        <taxon>Alcaligenaceae</taxon>
        <taxon>Alcaligenes</taxon>
    </lineage>
</organism>
<evidence type="ECO:0000256" key="4">
    <source>
        <dbReference type="ARBA" id="ARBA00023163"/>
    </source>
</evidence>
<dbReference type="InterPro" id="IPR001647">
    <property type="entry name" value="HTH_TetR"/>
</dbReference>
<proteinExistence type="predicted"/>
<dbReference type="InterPro" id="IPR039538">
    <property type="entry name" value="BetI_C"/>
</dbReference>
<feature type="domain" description="BetI-type transcriptional repressor C-terminal" evidence="6">
    <location>
        <begin position="88"/>
        <end position="180"/>
    </location>
</feature>
<evidence type="ECO:0000313" key="7">
    <source>
        <dbReference type="EMBL" id="UPL21140.1"/>
    </source>
</evidence>
<dbReference type="SUPFAM" id="SSF46689">
    <property type="entry name" value="Homeodomain-like"/>
    <property type="match status" value="1"/>
</dbReference>
<name>A0AAE9KPG5_ALCFA</name>
<dbReference type="GO" id="GO:0003700">
    <property type="term" value="F:DNA-binding transcription factor activity"/>
    <property type="evidence" value="ECO:0007669"/>
    <property type="project" value="TreeGrafter"/>
</dbReference>
<evidence type="ECO:0000256" key="1">
    <source>
        <dbReference type="ARBA" id="ARBA00022491"/>
    </source>
</evidence>
<dbReference type="Gene3D" id="1.10.357.10">
    <property type="entry name" value="Tetracycline Repressor, domain 2"/>
    <property type="match status" value="1"/>
</dbReference>
<keyword evidence="2" id="KW-0805">Transcription regulation</keyword>
<protein>
    <submittedName>
        <fullName evidence="7">TetR family transcriptional regulator C-terminal domain-containing protein</fullName>
    </submittedName>
</protein>
<dbReference type="RefSeq" id="WP_083054320.1">
    <property type="nucleotide sequence ID" value="NZ_CP095873.1"/>
</dbReference>
<evidence type="ECO:0000313" key="8">
    <source>
        <dbReference type="Proteomes" id="UP000830925"/>
    </source>
</evidence>
<dbReference type="InterPro" id="IPR050109">
    <property type="entry name" value="HTH-type_TetR-like_transc_reg"/>
</dbReference>
<dbReference type="PANTHER" id="PTHR30055:SF234">
    <property type="entry name" value="HTH-TYPE TRANSCRIPTIONAL REGULATOR BETI"/>
    <property type="match status" value="1"/>
</dbReference>
<dbReference type="GO" id="GO:0000976">
    <property type="term" value="F:transcription cis-regulatory region binding"/>
    <property type="evidence" value="ECO:0007669"/>
    <property type="project" value="TreeGrafter"/>
</dbReference>
<dbReference type="Pfam" id="PF00440">
    <property type="entry name" value="TetR_N"/>
    <property type="match status" value="1"/>
</dbReference>
<dbReference type="PANTHER" id="PTHR30055">
    <property type="entry name" value="HTH-TYPE TRANSCRIPTIONAL REGULATOR RUTR"/>
    <property type="match status" value="1"/>
</dbReference>